<dbReference type="InterPro" id="IPR002372">
    <property type="entry name" value="PQQ_rpt_dom"/>
</dbReference>
<keyword evidence="2" id="KW-1133">Transmembrane helix</keyword>
<dbReference type="Proteomes" id="UP000290365">
    <property type="component" value="Chromosome"/>
</dbReference>
<evidence type="ECO:0000313" key="5">
    <source>
        <dbReference type="Proteomes" id="UP000290365"/>
    </source>
</evidence>
<dbReference type="SUPFAM" id="SSF50998">
    <property type="entry name" value="Quinoprotein alcohol dehydrogenase-like"/>
    <property type="match status" value="1"/>
</dbReference>
<keyword evidence="2" id="KW-0812">Transmembrane</keyword>
<dbReference type="InterPro" id="IPR015943">
    <property type="entry name" value="WD40/YVTN_repeat-like_dom_sf"/>
</dbReference>
<dbReference type="PANTHER" id="PTHR34512">
    <property type="entry name" value="CELL SURFACE PROTEIN"/>
    <property type="match status" value="1"/>
</dbReference>
<evidence type="ECO:0000313" key="4">
    <source>
        <dbReference type="EMBL" id="QBD76254.1"/>
    </source>
</evidence>
<proteinExistence type="predicted"/>
<feature type="domain" description="Pyrrolo-quinoline quinone repeat" evidence="3">
    <location>
        <begin position="108"/>
        <end position="269"/>
    </location>
</feature>
<dbReference type="AlphaFoldDB" id="A0A4P6JM03"/>
<dbReference type="InterPro" id="IPR011047">
    <property type="entry name" value="Quinoprotein_ADH-like_sf"/>
</dbReference>
<accession>A0A4P6JM03</accession>
<dbReference type="SMART" id="SM00564">
    <property type="entry name" value="PQQ"/>
    <property type="match status" value="5"/>
</dbReference>
<feature type="transmembrane region" description="Helical" evidence="2">
    <location>
        <begin position="407"/>
        <end position="429"/>
    </location>
</feature>
<gene>
    <name evidence="4" type="ORF">EPA93_09625</name>
</gene>
<keyword evidence="2" id="KW-0472">Membrane</keyword>
<dbReference type="Gene3D" id="2.40.128.630">
    <property type="match status" value="1"/>
</dbReference>
<dbReference type="PANTHER" id="PTHR34512:SF30">
    <property type="entry name" value="OUTER MEMBRANE PROTEIN ASSEMBLY FACTOR BAMB"/>
    <property type="match status" value="1"/>
</dbReference>
<sequence>MILLEEGFECMVQRRTSCSRFCSCFSAGVALLCILGVLLTACSNPLTQEQGPSPTPKVSPTPTAVKLPPDSSNPQETGGCPYQPEKPKNLYLLSVPQSQLNTHQESLTLTALNPASGQKIWSKDLGSQDFFDYVVKASDGVVAYFANYKQSGTNNFSQAAAFDAATGKQLWSLPKQATFNALSVCNQTVYLAGQEFLYAYEASTGKKAWEMKYSEVTDKGQVRVSSKAAITVLPEHDDPNLCGVVSPCYSVYAFSPKSGKALWKHVYPGQGQIMQPYTVDVTEQAAYVLLSNSYEKSLQVDKLSLQDGQILWSSSVKTPTGEKVDPFEFFIDNGAIVVYSENEANHTESATALSVENGSQLWQFSSLLFAQPAHGNIYVLSASSNNDDPTCVFDSVRGQKRWCQNGAWYLFAIYGSTNLLAASGSAVYLQTTDNTVMGMLTNDGTKLWNYPSTKDKVDFTLLDLTLG</sequence>
<keyword evidence="5" id="KW-1185">Reference proteome</keyword>
<feature type="transmembrane region" description="Helical" evidence="2">
    <location>
        <begin position="21"/>
        <end position="41"/>
    </location>
</feature>
<dbReference type="Gene3D" id="2.130.10.10">
    <property type="entry name" value="YVTN repeat-like/Quinoprotein amine dehydrogenase"/>
    <property type="match status" value="1"/>
</dbReference>
<organism evidence="4 5">
    <name type="scientific">Ktedonosporobacter rubrisoli</name>
    <dbReference type="NCBI Taxonomy" id="2509675"/>
    <lineage>
        <taxon>Bacteria</taxon>
        <taxon>Bacillati</taxon>
        <taxon>Chloroflexota</taxon>
        <taxon>Ktedonobacteria</taxon>
        <taxon>Ktedonobacterales</taxon>
        <taxon>Ktedonosporobacteraceae</taxon>
        <taxon>Ktedonosporobacter</taxon>
    </lineage>
</organism>
<protein>
    <recommendedName>
        <fullName evidence="3">Pyrrolo-quinoline quinone repeat domain-containing protein</fullName>
    </recommendedName>
</protein>
<dbReference type="EMBL" id="CP035758">
    <property type="protein sequence ID" value="QBD76254.1"/>
    <property type="molecule type" value="Genomic_DNA"/>
</dbReference>
<feature type="domain" description="Pyrrolo-quinoline quinone repeat" evidence="3">
    <location>
        <begin position="300"/>
        <end position="456"/>
    </location>
</feature>
<evidence type="ECO:0000256" key="1">
    <source>
        <dbReference type="SAM" id="MobiDB-lite"/>
    </source>
</evidence>
<evidence type="ECO:0000259" key="3">
    <source>
        <dbReference type="Pfam" id="PF13360"/>
    </source>
</evidence>
<reference evidence="4 5" key="1">
    <citation type="submission" date="2019-01" db="EMBL/GenBank/DDBJ databases">
        <title>Ktedonosporobacter rubrisoli SCAWS-G2.</title>
        <authorList>
            <person name="Huang Y."/>
            <person name="Yan B."/>
        </authorList>
    </citation>
    <scope>NUCLEOTIDE SEQUENCE [LARGE SCALE GENOMIC DNA]</scope>
    <source>
        <strain evidence="4 5">SCAWS-G2</strain>
    </source>
</reference>
<dbReference type="InterPro" id="IPR018391">
    <property type="entry name" value="PQQ_b-propeller_rpt"/>
</dbReference>
<dbReference type="Pfam" id="PF13360">
    <property type="entry name" value="PQQ_2"/>
    <property type="match status" value="2"/>
</dbReference>
<dbReference type="OrthoDB" id="7012117at2"/>
<dbReference type="KEGG" id="kbs:EPA93_09625"/>
<evidence type="ECO:0000256" key="2">
    <source>
        <dbReference type="SAM" id="Phobius"/>
    </source>
</evidence>
<name>A0A4P6JM03_KTERU</name>
<feature type="region of interest" description="Disordered" evidence="1">
    <location>
        <begin position="48"/>
        <end position="81"/>
    </location>
</feature>